<dbReference type="AlphaFoldDB" id="Q947G9"/>
<name>Q947G9_9STRA</name>
<feature type="compositionally biased region" description="Basic and acidic residues" evidence="1">
    <location>
        <begin position="18"/>
        <end position="41"/>
    </location>
</feature>
<reference evidence="2" key="1">
    <citation type="submission" date="2000-09" db="EMBL/GenBank/DDBJ databases">
        <title>Unknown cDNA sequence from Thraustochytrium aureum.</title>
        <authorList>
            <person name="Hu Z."/>
            <person name="Qiu X."/>
        </authorList>
    </citation>
    <scope>NUCLEOTIDE SEQUENCE</scope>
</reference>
<accession>Q947G9</accession>
<feature type="compositionally biased region" description="Basic residues" evidence="1">
    <location>
        <begin position="242"/>
        <end position="253"/>
    </location>
</feature>
<evidence type="ECO:0000313" key="2">
    <source>
        <dbReference type="EMBL" id="AAL16775.1"/>
    </source>
</evidence>
<feature type="region of interest" description="Disordered" evidence="1">
    <location>
        <begin position="1"/>
        <end position="82"/>
    </location>
</feature>
<dbReference type="EMBL" id="AF309567">
    <property type="protein sequence ID" value="AAL16775.1"/>
    <property type="molecule type" value="mRNA"/>
</dbReference>
<feature type="compositionally biased region" description="Low complexity" evidence="1">
    <location>
        <begin position="288"/>
        <end position="318"/>
    </location>
</feature>
<protein>
    <submittedName>
        <fullName evidence="2">Uncharacterized protein</fullName>
    </submittedName>
</protein>
<feature type="compositionally biased region" description="Acidic residues" evidence="1">
    <location>
        <begin position="42"/>
        <end position="52"/>
    </location>
</feature>
<organism evidence="2">
    <name type="scientific">Thraustochytrium aureum</name>
    <dbReference type="NCBI Taxonomy" id="42467"/>
    <lineage>
        <taxon>Eukaryota</taxon>
        <taxon>Sar</taxon>
        <taxon>Stramenopiles</taxon>
        <taxon>Bigyra</taxon>
        <taxon>Labyrinthulomycetes</taxon>
        <taxon>Thraustochytrida</taxon>
        <taxon>Thraustochytriidae</taxon>
        <taxon>Thraustochytrium</taxon>
    </lineage>
</organism>
<sequence length="318" mass="35825">MDYFNKIANQEKSYTKKVRQEETAAKRAQQRAEKQRQKEMENVDDYTDDAGEDSANRKPLKKKPAQAPTMPPPTPAPTSKFTAPDETVYDFLYKHTDGSLIMHSVSVEEEESIPQNELNVITLTIQAMAAHSDDSLALAQVAVWFAKIAQAWPMDVDLSQNAVGLASSCLIEMDLDNLENLLRSFRARAWWTLSDDRTRRQVLSPGGFKPSKEATSPVQGYTPVLRCGWRCDAAEIPETKRSALRSRRSKRWSRGSWTPARSRGASRLSGCGPRWRPTRRWRSGKSFSSLRSPWQRPSRSSRSTSRSGAVARASSRSC</sequence>
<proteinExistence type="evidence at transcript level"/>
<feature type="region of interest" description="Disordered" evidence="1">
    <location>
        <begin position="240"/>
        <end position="318"/>
    </location>
</feature>
<evidence type="ECO:0000256" key="1">
    <source>
        <dbReference type="SAM" id="MobiDB-lite"/>
    </source>
</evidence>